<feature type="transmembrane region" description="Helical" evidence="1">
    <location>
        <begin position="92"/>
        <end position="111"/>
    </location>
</feature>
<accession>A0ABT2HUD6</accession>
<keyword evidence="1" id="KW-0472">Membrane</keyword>
<protein>
    <recommendedName>
        <fullName evidence="4">Integral membrane protein</fullName>
    </recommendedName>
</protein>
<comment type="caution">
    <text evidence="2">The sequence shown here is derived from an EMBL/GenBank/DDBJ whole genome shotgun (WGS) entry which is preliminary data.</text>
</comment>
<evidence type="ECO:0000313" key="2">
    <source>
        <dbReference type="EMBL" id="MCT2041937.1"/>
    </source>
</evidence>
<keyword evidence="3" id="KW-1185">Reference proteome</keyword>
<gene>
    <name evidence="2" type="ORF">M3D15_01070</name>
</gene>
<keyword evidence="1" id="KW-1133">Transmembrane helix</keyword>
<dbReference type="RefSeq" id="WP_260103674.1">
    <property type="nucleotide sequence ID" value="NZ_JALXSQ010000002.1"/>
</dbReference>
<evidence type="ECO:0008006" key="4">
    <source>
        <dbReference type="Google" id="ProtNLM"/>
    </source>
</evidence>
<keyword evidence="1" id="KW-0812">Transmembrane</keyword>
<dbReference type="Proteomes" id="UP001525379">
    <property type="component" value="Unassembled WGS sequence"/>
</dbReference>
<reference evidence="2 3" key="1">
    <citation type="submission" date="2022-04" db="EMBL/GenBank/DDBJ databases">
        <title>Human microbiome associated bacterial genomes.</title>
        <authorList>
            <person name="Sandstrom S."/>
            <person name="Salamzade R."/>
            <person name="Kalan L.R."/>
        </authorList>
    </citation>
    <scope>NUCLEOTIDE SEQUENCE [LARGE SCALE GENOMIC DNA]</scope>
    <source>
        <strain evidence="3">p3-SID1799</strain>
    </source>
</reference>
<dbReference type="EMBL" id="JALXSQ010000002">
    <property type="protein sequence ID" value="MCT2041937.1"/>
    <property type="molecule type" value="Genomic_DNA"/>
</dbReference>
<feature type="transmembrane region" description="Helical" evidence="1">
    <location>
        <begin position="21"/>
        <end position="49"/>
    </location>
</feature>
<evidence type="ECO:0000313" key="3">
    <source>
        <dbReference type="Proteomes" id="UP001525379"/>
    </source>
</evidence>
<proteinExistence type="predicted"/>
<evidence type="ECO:0000256" key="1">
    <source>
        <dbReference type="SAM" id="Phobius"/>
    </source>
</evidence>
<feature type="transmembrane region" description="Helical" evidence="1">
    <location>
        <begin position="117"/>
        <end position="136"/>
    </location>
</feature>
<feature type="transmembrane region" description="Helical" evidence="1">
    <location>
        <begin position="61"/>
        <end position="80"/>
    </location>
</feature>
<organism evidence="2 3">
    <name type="scientific">Pseudoclavibacter albus</name>
    <dbReference type="NCBI Taxonomy" id="272241"/>
    <lineage>
        <taxon>Bacteria</taxon>
        <taxon>Bacillati</taxon>
        <taxon>Actinomycetota</taxon>
        <taxon>Actinomycetes</taxon>
        <taxon>Micrococcales</taxon>
        <taxon>Microbacteriaceae</taxon>
        <taxon>Pseudoclavibacter</taxon>
    </lineage>
</organism>
<name>A0ABT2HUD6_9MICO</name>
<sequence>MDPQRTSPSDGNIREIMRTPMMVPAGTLGLLATVLLVETIIMGAVVGFYLVELFSVPSANLMSSIALFVLLVIGLVLLAITTRGAFRRSSWVRGAAITWQVLLLAAAYLFATGNIVSWLGWVVGVLCILGIVFAVLPSTARALNRGE</sequence>